<gene>
    <name evidence="1" type="ORF">GCM10009809_40010</name>
</gene>
<protein>
    <submittedName>
        <fullName evidence="1">DUF6361 family protein</fullName>
    </submittedName>
</protein>
<keyword evidence="2" id="KW-1185">Reference proteome</keyword>
<dbReference type="EMBL" id="BAAAPM010000010">
    <property type="protein sequence ID" value="GAA1740500.1"/>
    <property type="molecule type" value="Genomic_DNA"/>
</dbReference>
<dbReference type="InterPro" id="IPR045941">
    <property type="entry name" value="DUF6361"/>
</dbReference>
<proteinExistence type="predicted"/>
<dbReference type="Proteomes" id="UP001501138">
    <property type="component" value="Unassembled WGS sequence"/>
</dbReference>
<organism evidence="1 2">
    <name type="scientific">Isoptericola hypogeus</name>
    <dbReference type="NCBI Taxonomy" id="300179"/>
    <lineage>
        <taxon>Bacteria</taxon>
        <taxon>Bacillati</taxon>
        <taxon>Actinomycetota</taxon>
        <taxon>Actinomycetes</taxon>
        <taxon>Micrococcales</taxon>
        <taxon>Promicromonosporaceae</taxon>
        <taxon>Isoptericola</taxon>
    </lineage>
</organism>
<sequence>MASTVAWLDTSADEQRRIREVIQLFSQQESRDELGIGQIRDALSDLLFPGTSVLQTRSRYFLIVPWSFQHAARTSSRRDVARRARDTERRLVEVLVQRKDDGVIGRRAGAAVKNLPSALFWSGLQTYGILTRPLNPDQLTGAVLGMGDGDAADELVARRVGEWHPTIPPPPPGFPTTLDGGLTLTSDEARWLRERMIEASRGTLLEHLLQSDRPPDEVAAPWEDRVSLRAPAAPRHLLDRAHGFSLVMNGAALLYNLLVAERYVAAGYTRVEDPVARFEDAYADWLDDAHAHGDLLRQWDGGEFWDLVASARVSARTREFVTTWTTAVRDGTAADAAHDPGHRLRGLVAQRERTTKRGQSRLENTKMLGVWSGASGTGRLTYRWAQVRRLVTDVHEGLARAEEAGADA</sequence>
<name>A0ABN2JWB9_9MICO</name>
<accession>A0ABN2JWB9</accession>
<evidence type="ECO:0000313" key="2">
    <source>
        <dbReference type="Proteomes" id="UP001501138"/>
    </source>
</evidence>
<comment type="caution">
    <text evidence="1">The sequence shown here is derived from an EMBL/GenBank/DDBJ whole genome shotgun (WGS) entry which is preliminary data.</text>
</comment>
<dbReference type="RefSeq" id="WP_344250652.1">
    <property type="nucleotide sequence ID" value="NZ_BAAAPM010000010.1"/>
</dbReference>
<evidence type="ECO:0000313" key="1">
    <source>
        <dbReference type="EMBL" id="GAA1740500.1"/>
    </source>
</evidence>
<reference evidence="1 2" key="1">
    <citation type="journal article" date="2019" name="Int. J. Syst. Evol. Microbiol.">
        <title>The Global Catalogue of Microorganisms (GCM) 10K type strain sequencing project: providing services to taxonomists for standard genome sequencing and annotation.</title>
        <authorList>
            <consortium name="The Broad Institute Genomics Platform"/>
            <consortium name="The Broad Institute Genome Sequencing Center for Infectious Disease"/>
            <person name="Wu L."/>
            <person name="Ma J."/>
        </authorList>
    </citation>
    <scope>NUCLEOTIDE SEQUENCE [LARGE SCALE GENOMIC DNA]</scope>
    <source>
        <strain evidence="1 2">JCM 15589</strain>
    </source>
</reference>
<dbReference type="Pfam" id="PF19888">
    <property type="entry name" value="DUF6361"/>
    <property type="match status" value="1"/>
</dbReference>